<evidence type="ECO:0000313" key="1">
    <source>
        <dbReference type="EMBL" id="KAJ3214071.1"/>
    </source>
</evidence>
<dbReference type="Proteomes" id="UP001211065">
    <property type="component" value="Unassembled WGS sequence"/>
</dbReference>
<evidence type="ECO:0000313" key="2">
    <source>
        <dbReference type="Proteomes" id="UP001211065"/>
    </source>
</evidence>
<keyword evidence="2" id="KW-1185">Reference proteome</keyword>
<gene>
    <name evidence="1" type="ORF">HK099_007049</name>
</gene>
<dbReference type="AlphaFoldDB" id="A0AAD5TWV4"/>
<accession>A0AAD5TWV4</accession>
<comment type="caution">
    <text evidence="1">The sequence shown here is derived from an EMBL/GenBank/DDBJ whole genome shotgun (WGS) entry which is preliminary data.</text>
</comment>
<sequence length="134" mass="15258">MLLFLDFVQFKLDSKSKTPMLETAEKVLDNEIKVKSSEEVDLENNTAGERKQDDNPIKRYSILRVINTEVEEESAAFSVFLPTGTNSVEEIYEISFLRASGSPSEECNLFKQVNQSQSSHPKLLTVKNFTDFED</sequence>
<proteinExistence type="predicted"/>
<protein>
    <submittedName>
        <fullName evidence="1">Uncharacterized protein</fullName>
    </submittedName>
</protein>
<reference evidence="1" key="1">
    <citation type="submission" date="2020-05" db="EMBL/GenBank/DDBJ databases">
        <title>Phylogenomic resolution of chytrid fungi.</title>
        <authorList>
            <person name="Stajich J.E."/>
            <person name="Amses K."/>
            <person name="Simmons R."/>
            <person name="Seto K."/>
            <person name="Myers J."/>
            <person name="Bonds A."/>
            <person name="Quandt C.A."/>
            <person name="Barry K."/>
            <person name="Liu P."/>
            <person name="Grigoriev I."/>
            <person name="Longcore J.E."/>
            <person name="James T.Y."/>
        </authorList>
    </citation>
    <scope>NUCLEOTIDE SEQUENCE</scope>
    <source>
        <strain evidence="1">JEL0476</strain>
    </source>
</reference>
<name>A0AAD5TWV4_9FUNG</name>
<organism evidence="1 2">
    <name type="scientific">Clydaea vesicula</name>
    <dbReference type="NCBI Taxonomy" id="447962"/>
    <lineage>
        <taxon>Eukaryota</taxon>
        <taxon>Fungi</taxon>
        <taxon>Fungi incertae sedis</taxon>
        <taxon>Chytridiomycota</taxon>
        <taxon>Chytridiomycota incertae sedis</taxon>
        <taxon>Chytridiomycetes</taxon>
        <taxon>Lobulomycetales</taxon>
        <taxon>Lobulomycetaceae</taxon>
        <taxon>Clydaea</taxon>
    </lineage>
</organism>
<dbReference type="EMBL" id="JADGJW010000652">
    <property type="protein sequence ID" value="KAJ3214071.1"/>
    <property type="molecule type" value="Genomic_DNA"/>
</dbReference>